<protein>
    <submittedName>
        <fullName evidence="1">Uncharacterized protein</fullName>
    </submittedName>
</protein>
<proteinExistence type="predicted"/>
<evidence type="ECO:0000313" key="1">
    <source>
        <dbReference type="EMBL" id="WAR02199.1"/>
    </source>
</evidence>
<name>A0ABY7DYU8_MYAAR</name>
<sequence length="32" mass="3717">MATVQRWTPTLCAMQQLLNVPVKRPMAYLQVE</sequence>
<gene>
    <name evidence="1" type="ORF">MAR_008757</name>
</gene>
<evidence type="ECO:0000313" key="2">
    <source>
        <dbReference type="Proteomes" id="UP001164746"/>
    </source>
</evidence>
<dbReference type="Proteomes" id="UP001164746">
    <property type="component" value="Chromosome 4"/>
</dbReference>
<dbReference type="EMBL" id="CP111015">
    <property type="protein sequence ID" value="WAR02199.1"/>
    <property type="molecule type" value="Genomic_DNA"/>
</dbReference>
<keyword evidence="2" id="KW-1185">Reference proteome</keyword>
<accession>A0ABY7DYU8</accession>
<reference evidence="1" key="1">
    <citation type="submission" date="2022-11" db="EMBL/GenBank/DDBJ databases">
        <title>Centuries of genome instability and evolution in soft-shell clam transmissible cancer (bioRxiv).</title>
        <authorList>
            <person name="Hart S.F.M."/>
            <person name="Yonemitsu M.A."/>
            <person name="Giersch R.M."/>
            <person name="Beal B.F."/>
            <person name="Arriagada G."/>
            <person name="Davis B.W."/>
            <person name="Ostrander E.A."/>
            <person name="Goff S.P."/>
            <person name="Metzger M.J."/>
        </authorList>
    </citation>
    <scope>NUCLEOTIDE SEQUENCE</scope>
    <source>
        <strain evidence="1">MELC-2E11</strain>
        <tissue evidence="1">Siphon/mantle</tissue>
    </source>
</reference>
<organism evidence="1 2">
    <name type="scientific">Mya arenaria</name>
    <name type="common">Soft-shell clam</name>
    <dbReference type="NCBI Taxonomy" id="6604"/>
    <lineage>
        <taxon>Eukaryota</taxon>
        <taxon>Metazoa</taxon>
        <taxon>Spiralia</taxon>
        <taxon>Lophotrochozoa</taxon>
        <taxon>Mollusca</taxon>
        <taxon>Bivalvia</taxon>
        <taxon>Autobranchia</taxon>
        <taxon>Heteroconchia</taxon>
        <taxon>Euheterodonta</taxon>
        <taxon>Imparidentia</taxon>
        <taxon>Neoheterodontei</taxon>
        <taxon>Myida</taxon>
        <taxon>Myoidea</taxon>
        <taxon>Myidae</taxon>
        <taxon>Mya</taxon>
    </lineage>
</organism>